<evidence type="ECO:0000313" key="6">
    <source>
        <dbReference type="Proteomes" id="UP000887567"/>
    </source>
</evidence>
<feature type="compositionally biased region" description="Polar residues" evidence="4">
    <location>
        <begin position="807"/>
        <end position="817"/>
    </location>
</feature>
<dbReference type="Pfam" id="PF00630">
    <property type="entry name" value="Filamin"/>
    <property type="match status" value="8"/>
</dbReference>
<dbReference type="PROSITE" id="PS50194">
    <property type="entry name" value="FILAMIN_REPEAT"/>
    <property type="match status" value="10"/>
</dbReference>
<name>A0A913WXD9_EXADI</name>
<feature type="repeat" description="Filamin" evidence="3">
    <location>
        <begin position="1"/>
        <end position="16"/>
    </location>
</feature>
<dbReference type="RefSeq" id="XP_020895536.2">
    <property type="nucleotide sequence ID" value="XM_021039877.2"/>
</dbReference>
<dbReference type="SMART" id="SM00557">
    <property type="entry name" value="IG_FLMN"/>
    <property type="match status" value="8"/>
</dbReference>
<evidence type="ECO:0000256" key="3">
    <source>
        <dbReference type="PROSITE-ProRule" id="PRU00087"/>
    </source>
</evidence>
<organism evidence="5 6">
    <name type="scientific">Exaiptasia diaphana</name>
    <name type="common">Tropical sea anemone</name>
    <name type="synonym">Aiptasia pulchella</name>
    <dbReference type="NCBI Taxonomy" id="2652724"/>
    <lineage>
        <taxon>Eukaryota</taxon>
        <taxon>Metazoa</taxon>
        <taxon>Cnidaria</taxon>
        <taxon>Anthozoa</taxon>
        <taxon>Hexacorallia</taxon>
        <taxon>Actiniaria</taxon>
        <taxon>Aiptasiidae</taxon>
        <taxon>Exaiptasia</taxon>
    </lineage>
</organism>
<reference evidence="5" key="1">
    <citation type="submission" date="2022-11" db="UniProtKB">
        <authorList>
            <consortium name="EnsemblMetazoa"/>
        </authorList>
    </citation>
    <scope>IDENTIFICATION</scope>
</reference>
<dbReference type="KEGG" id="epa:110234502"/>
<evidence type="ECO:0000256" key="1">
    <source>
        <dbReference type="ARBA" id="ARBA00009238"/>
    </source>
</evidence>
<dbReference type="InterPro" id="IPR017868">
    <property type="entry name" value="Filamin/ABP280_repeat-like"/>
</dbReference>
<dbReference type="FunFam" id="2.60.40.10:FF:000096">
    <property type="entry name" value="filamin-C isoform X2"/>
    <property type="match status" value="1"/>
</dbReference>
<feature type="compositionally biased region" description="Low complexity" evidence="4">
    <location>
        <begin position="490"/>
        <end position="507"/>
    </location>
</feature>
<accession>A0A913WXD9</accession>
<dbReference type="Gene3D" id="2.60.40.10">
    <property type="entry name" value="Immunoglobulins"/>
    <property type="match status" value="9"/>
</dbReference>
<dbReference type="OMA" id="YPVMAGK"/>
<dbReference type="InterPro" id="IPR001298">
    <property type="entry name" value="Filamin/ABP280_rpt"/>
</dbReference>
<dbReference type="EnsemblMetazoa" id="XM_021039877.2">
    <property type="protein sequence ID" value="XP_020895536.2"/>
    <property type="gene ID" value="LOC110234502"/>
</dbReference>
<dbReference type="FunFam" id="2.60.40.10:FF:000140">
    <property type="entry name" value="FiLamiN (Actin binding protein) homolog"/>
    <property type="match status" value="2"/>
</dbReference>
<feature type="region of interest" description="Disordered" evidence="4">
    <location>
        <begin position="777"/>
        <end position="817"/>
    </location>
</feature>
<dbReference type="InterPro" id="IPR014756">
    <property type="entry name" value="Ig_E-set"/>
</dbReference>
<dbReference type="AlphaFoldDB" id="A0A913WXD9"/>
<feature type="repeat" description="Filamin" evidence="3">
    <location>
        <begin position="305"/>
        <end position="397"/>
    </location>
</feature>
<feature type="repeat" description="Filamin" evidence="3">
    <location>
        <begin position="25"/>
        <end position="115"/>
    </location>
</feature>
<dbReference type="GO" id="GO:0051015">
    <property type="term" value="F:actin filament binding"/>
    <property type="evidence" value="ECO:0007669"/>
    <property type="project" value="InterPro"/>
</dbReference>
<dbReference type="InterPro" id="IPR044801">
    <property type="entry name" value="Filamin"/>
</dbReference>
<feature type="repeat" description="Filamin" evidence="3">
    <location>
        <begin position="209"/>
        <end position="305"/>
    </location>
</feature>
<protein>
    <submittedName>
        <fullName evidence="5">Uncharacterized protein</fullName>
    </submittedName>
</protein>
<evidence type="ECO:0000313" key="5">
    <source>
        <dbReference type="EnsemblMetazoa" id="XP_020895536.2"/>
    </source>
</evidence>
<feature type="repeat" description="Filamin" evidence="3">
    <location>
        <begin position="594"/>
        <end position="688"/>
    </location>
</feature>
<feature type="repeat" description="Filamin" evidence="3">
    <location>
        <begin position="494"/>
        <end position="593"/>
    </location>
</feature>
<dbReference type="GeneID" id="110234502"/>
<feature type="region of interest" description="Disordered" evidence="4">
    <location>
        <begin position="488"/>
        <end position="516"/>
    </location>
</feature>
<dbReference type="InterPro" id="IPR013783">
    <property type="entry name" value="Ig-like_fold"/>
</dbReference>
<dbReference type="PANTHER" id="PTHR38537:SF8">
    <property type="entry name" value="FILAMIN-A"/>
    <property type="match status" value="1"/>
</dbReference>
<dbReference type="GO" id="GO:0030036">
    <property type="term" value="P:actin cytoskeleton organization"/>
    <property type="evidence" value="ECO:0007669"/>
    <property type="project" value="InterPro"/>
</dbReference>
<dbReference type="FunFam" id="2.60.40.10:FF:000001">
    <property type="entry name" value="Filamin-C isoform b"/>
    <property type="match status" value="3"/>
</dbReference>
<feature type="repeat" description="Filamin" evidence="3">
    <location>
        <begin position="398"/>
        <end position="493"/>
    </location>
</feature>
<dbReference type="FunFam" id="2.60.40.10:FF:000007">
    <property type="entry name" value="Filamin-B isoform C"/>
    <property type="match status" value="1"/>
</dbReference>
<comment type="similarity">
    <text evidence="1">Belongs to the filamin family.</text>
</comment>
<evidence type="ECO:0000256" key="4">
    <source>
        <dbReference type="SAM" id="MobiDB-lite"/>
    </source>
</evidence>
<feature type="repeat" description="Filamin" evidence="3">
    <location>
        <begin position="116"/>
        <end position="208"/>
    </location>
</feature>
<evidence type="ECO:0000256" key="2">
    <source>
        <dbReference type="ARBA" id="ARBA00022737"/>
    </source>
</evidence>
<dbReference type="SUPFAM" id="SSF81296">
    <property type="entry name" value="E set domains"/>
    <property type="match status" value="8"/>
</dbReference>
<dbReference type="OrthoDB" id="5334309at2759"/>
<feature type="repeat" description="Filamin" evidence="3">
    <location>
        <begin position="782"/>
        <end position="817"/>
    </location>
</feature>
<proteinExistence type="inferred from homology"/>
<keyword evidence="2" id="KW-0677">Repeat</keyword>
<dbReference type="PANTHER" id="PTHR38537">
    <property type="entry name" value="JITTERBUG, ISOFORM N"/>
    <property type="match status" value="1"/>
</dbReference>
<sequence length="817" mass="86373">MFGGQPIQGSPFHVNVSPPKIDPIPSKVKVFGPGIQPTGVKVGMRAPFTVDTRGAGDGELDVFVEGPLGEEKVDIKNKQDGTYECVYHPQKFGQYVVTVTWSAVQVPKSPFHVKVAPAVDASKIRAYGPGLEKGVAGKPCHFTVETKGAGIDSLGFAVEGPAQAEIKCVDRGDGKCDVTYYPTIPGKYAVHVTCGDDDIPKSPFMVPISPAGDASKAYAKGPGLEPQGICAGAPAEFTVFTKDAGDGDVDVKVMDGSGKKVPVEIVDNKDGTHAVTYYPDKPGTYTVTVHFNDQPIPKSPFKVNVGKTNPAKCRAYGPGLEKGFVNQVNKFKIETKGAGEGGLGLTIEGPSEAKIECKDLGDGSCDVDYWPNEPGDYMINILFADQHIPGSPFKARITHPFDPTKVKVEGPGIEPGIRAGEPADIDIDTRLAGDAPLEVTVVDELNSPVKCDIEEEEFGLHAVTYFPQKKGNHKVNVKYGSKHVPGSPFKVPISPSSDSSKVKVSGPGVEPHGVEPNKPTYFNIACEGAGKGDVHVGVEPAAKGLKPVENITVKEEAKDLFRCEYVAPSEGPYNVNVSFADKPVPKSPFKVNVQKKGDAGKCKAQGDGLETATIDMLAEFDVDCSKAGDGQLMATVTNPSGAHTDTLVTDNEDGSYSVSYTPFEEGIHNLDVKFADEHIPGSPFKVDVLPPTDASKCKAYGPGLKSAELNKPANFTVETIGAGAGGLSLAIEGPSEAKLTCTDNGDGTCAVNYVPVEEGDYDIHIKFAEEHIPGSPFTAKAGKPIDPSKVKVHGPGVDTDNPLFSKAPQQFTVDTTE</sequence>
<feature type="repeat" description="Filamin" evidence="3">
    <location>
        <begin position="689"/>
        <end position="781"/>
    </location>
</feature>
<keyword evidence="6" id="KW-1185">Reference proteome</keyword>
<dbReference type="Proteomes" id="UP000887567">
    <property type="component" value="Unplaced"/>
</dbReference>